<proteinExistence type="predicted"/>
<keyword evidence="2" id="KW-0808">Transferase</keyword>
<dbReference type="GO" id="GO:0016747">
    <property type="term" value="F:acyltransferase activity, transferring groups other than amino-acyl groups"/>
    <property type="evidence" value="ECO:0007669"/>
    <property type="project" value="InterPro"/>
</dbReference>
<sequence>MRCGESMFQIRAMQHGDIETVMQIQAECYVLDAIEPQSTFIDRLHTSPKTAWVVEDTLGVCAYLVGYYSTVGNITPLGGRFKPTLSNCLYLHDLAILPRVAGQRLGVTLVNTALSQQPDHIQYTALVSIQNSVSFWQKIGFETQALDTDQTENLQTYPQPAFYMLKRLIK</sequence>
<dbReference type="KEGG" id="mbah:HYN46_16130"/>
<organism evidence="2 3">
    <name type="scientific">Aquirhabdus parva</name>
    <dbReference type="NCBI Taxonomy" id="2283318"/>
    <lineage>
        <taxon>Bacteria</taxon>
        <taxon>Pseudomonadati</taxon>
        <taxon>Pseudomonadota</taxon>
        <taxon>Gammaproteobacteria</taxon>
        <taxon>Moraxellales</taxon>
        <taxon>Moraxellaceae</taxon>
        <taxon>Aquirhabdus</taxon>
    </lineage>
</organism>
<gene>
    <name evidence="2" type="ORF">HYN46_16130</name>
</gene>
<dbReference type="InterPro" id="IPR000182">
    <property type="entry name" value="GNAT_dom"/>
</dbReference>
<reference evidence="2 3" key="1">
    <citation type="submission" date="2018-07" db="EMBL/GenBank/DDBJ databases">
        <title>Genome sequencing of Moraxellaceae gen. HYN0046.</title>
        <authorList>
            <person name="Kim M."/>
            <person name="Yi H."/>
        </authorList>
    </citation>
    <scope>NUCLEOTIDE SEQUENCE [LARGE SCALE GENOMIC DNA]</scope>
    <source>
        <strain evidence="2 3">HYN0046</strain>
    </source>
</reference>
<evidence type="ECO:0000313" key="2">
    <source>
        <dbReference type="EMBL" id="AXI04229.1"/>
    </source>
</evidence>
<accession>A0A345PAC0</accession>
<dbReference type="Pfam" id="PF00583">
    <property type="entry name" value="Acetyltransf_1"/>
    <property type="match status" value="1"/>
</dbReference>
<keyword evidence="3" id="KW-1185">Reference proteome</keyword>
<dbReference type="AlphaFoldDB" id="A0A345PAC0"/>
<name>A0A345PAC0_9GAMM</name>
<dbReference type="Proteomes" id="UP000253940">
    <property type="component" value="Chromosome"/>
</dbReference>
<feature type="domain" description="N-acetyltransferase" evidence="1">
    <location>
        <begin position="8"/>
        <end position="169"/>
    </location>
</feature>
<dbReference type="InterPro" id="IPR016181">
    <property type="entry name" value="Acyl_CoA_acyltransferase"/>
</dbReference>
<dbReference type="EMBL" id="CP031222">
    <property type="protein sequence ID" value="AXI04229.1"/>
    <property type="molecule type" value="Genomic_DNA"/>
</dbReference>
<evidence type="ECO:0000313" key="3">
    <source>
        <dbReference type="Proteomes" id="UP000253940"/>
    </source>
</evidence>
<dbReference type="OrthoDB" id="359414at2"/>
<dbReference type="Gene3D" id="3.40.630.30">
    <property type="match status" value="1"/>
</dbReference>
<protein>
    <submittedName>
        <fullName evidence="2">GNAT family N-acetyltransferase</fullName>
    </submittedName>
</protein>
<dbReference type="SUPFAM" id="SSF55729">
    <property type="entry name" value="Acyl-CoA N-acyltransferases (Nat)"/>
    <property type="match status" value="1"/>
</dbReference>
<evidence type="ECO:0000259" key="1">
    <source>
        <dbReference type="PROSITE" id="PS51186"/>
    </source>
</evidence>
<dbReference type="PROSITE" id="PS51186">
    <property type="entry name" value="GNAT"/>
    <property type="match status" value="1"/>
</dbReference>